<evidence type="ECO:0000256" key="3">
    <source>
        <dbReference type="ARBA" id="ARBA00008684"/>
    </source>
</evidence>
<evidence type="ECO:0000256" key="13">
    <source>
        <dbReference type="ARBA" id="ARBA00022741"/>
    </source>
</evidence>
<dbReference type="PROSITE" id="PS00107">
    <property type="entry name" value="PROTEIN_KINASE_ATP"/>
    <property type="match status" value="1"/>
</dbReference>
<comment type="subcellular location">
    <subcellularLocation>
        <location evidence="1">Cell membrane</location>
        <topology evidence="1">Single-pass membrane protein</topology>
    </subcellularLocation>
    <subcellularLocation>
        <location evidence="2">Membrane</location>
        <topology evidence="2">Single-pass type I membrane protein</topology>
    </subcellularLocation>
</comment>
<dbReference type="GO" id="GO:0004674">
    <property type="term" value="F:protein serine/threonine kinase activity"/>
    <property type="evidence" value="ECO:0007669"/>
    <property type="project" value="UniProtKB-KW"/>
</dbReference>
<evidence type="ECO:0000256" key="18">
    <source>
        <dbReference type="ARBA" id="ARBA00023170"/>
    </source>
</evidence>
<comment type="similarity">
    <text evidence="3">Belongs to the protein kinase superfamily. Ser/Thr protein kinase family.</text>
</comment>
<keyword evidence="16" id="KW-1133">Transmembrane helix</keyword>
<evidence type="ECO:0000256" key="10">
    <source>
        <dbReference type="ARBA" id="ARBA00022692"/>
    </source>
</evidence>
<evidence type="ECO:0000256" key="4">
    <source>
        <dbReference type="ARBA" id="ARBA00012513"/>
    </source>
</evidence>
<protein>
    <recommendedName>
        <fullName evidence="4">non-specific serine/threonine protein kinase</fullName>
        <ecNumber evidence="4">2.7.11.1</ecNumber>
    </recommendedName>
</protein>
<keyword evidence="17" id="KW-0472">Membrane</keyword>
<keyword evidence="14" id="KW-0418">Kinase</keyword>
<dbReference type="OrthoDB" id="676979at2759"/>
<evidence type="ECO:0000256" key="21">
    <source>
        <dbReference type="ARBA" id="ARBA00048679"/>
    </source>
</evidence>
<dbReference type="PANTHER" id="PTHR27008:SF610">
    <property type="entry name" value="SERINE-THREONINE_TYROSINE-PROTEIN KINASE CATALYTIC DOMAIN-CONTAINING PROTEIN"/>
    <property type="match status" value="1"/>
</dbReference>
<dbReference type="SUPFAM" id="SSF56112">
    <property type="entry name" value="Protein kinase-like (PK-like)"/>
    <property type="match status" value="1"/>
</dbReference>
<dbReference type="InterPro" id="IPR000719">
    <property type="entry name" value="Prot_kinase_dom"/>
</dbReference>
<keyword evidence="7" id="KW-0597">Phosphoprotein</keyword>
<dbReference type="SMART" id="SM00369">
    <property type="entry name" value="LRR_TYP"/>
    <property type="match status" value="9"/>
</dbReference>
<evidence type="ECO:0000256" key="17">
    <source>
        <dbReference type="ARBA" id="ARBA00023136"/>
    </source>
</evidence>
<name>A0A2I0L4A2_PUNGR</name>
<dbReference type="InterPro" id="IPR017441">
    <property type="entry name" value="Protein_kinase_ATP_BS"/>
</dbReference>
<keyword evidence="11" id="KW-0732">Signal</keyword>
<dbReference type="GeneID" id="116203172"/>
<evidence type="ECO:0000256" key="9">
    <source>
        <dbReference type="ARBA" id="ARBA00022679"/>
    </source>
</evidence>
<dbReference type="AlphaFoldDB" id="A0A2I0L4A2"/>
<proteinExistence type="inferred from homology"/>
<dbReference type="GO" id="GO:0005886">
    <property type="term" value="C:plasma membrane"/>
    <property type="evidence" value="ECO:0007669"/>
    <property type="project" value="UniProtKB-SubCell"/>
</dbReference>
<keyword evidence="13" id="KW-0547">Nucleotide-binding</keyword>
<dbReference type="PROSITE" id="PS00108">
    <property type="entry name" value="PROTEIN_KINASE_ST"/>
    <property type="match status" value="1"/>
</dbReference>
<keyword evidence="12" id="KW-0677">Repeat</keyword>
<accession>A0A2I0L4A2</accession>
<dbReference type="SUPFAM" id="SSF52058">
    <property type="entry name" value="L domain-like"/>
    <property type="match status" value="2"/>
</dbReference>
<comment type="catalytic activity">
    <reaction evidence="21">
        <text>L-seryl-[protein] + ATP = O-phospho-L-seryl-[protein] + ADP + H(+)</text>
        <dbReference type="Rhea" id="RHEA:17989"/>
        <dbReference type="Rhea" id="RHEA-COMP:9863"/>
        <dbReference type="Rhea" id="RHEA-COMP:11604"/>
        <dbReference type="ChEBI" id="CHEBI:15378"/>
        <dbReference type="ChEBI" id="CHEBI:29999"/>
        <dbReference type="ChEBI" id="CHEBI:30616"/>
        <dbReference type="ChEBI" id="CHEBI:83421"/>
        <dbReference type="ChEBI" id="CHEBI:456216"/>
        <dbReference type="EC" id="2.7.11.1"/>
    </reaction>
</comment>
<dbReference type="InterPro" id="IPR001245">
    <property type="entry name" value="Ser-Thr/Tyr_kinase_cat_dom"/>
</dbReference>
<dbReference type="Pfam" id="PF00560">
    <property type="entry name" value="LRR_1"/>
    <property type="match status" value="10"/>
</dbReference>
<evidence type="ECO:0000256" key="14">
    <source>
        <dbReference type="ARBA" id="ARBA00022777"/>
    </source>
</evidence>
<dbReference type="InterPro" id="IPR011009">
    <property type="entry name" value="Kinase-like_dom_sf"/>
</dbReference>
<evidence type="ECO:0000256" key="5">
    <source>
        <dbReference type="ARBA" id="ARBA00022475"/>
    </source>
</evidence>
<evidence type="ECO:0000256" key="2">
    <source>
        <dbReference type="ARBA" id="ARBA00004479"/>
    </source>
</evidence>
<dbReference type="SMART" id="SM00220">
    <property type="entry name" value="S_TKc"/>
    <property type="match status" value="1"/>
</dbReference>
<keyword evidence="8" id="KW-0433">Leucine-rich repeat</keyword>
<dbReference type="InterPro" id="IPR051809">
    <property type="entry name" value="Plant_receptor-like_S/T_kinase"/>
</dbReference>
<comment type="catalytic activity">
    <reaction evidence="20">
        <text>L-threonyl-[protein] + ATP = O-phospho-L-threonyl-[protein] + ADP + H(+)</text>
        <dbReference type="Rhea" id="RHEA:46608"/>
        <dbReference type="Rhea" id="RHEA-COMP:11060"/>
        <dbReference type="Rhea" id="RHEA-COMP:11605"/>
        <dbReference type="ChEBI" id="CHEBI:15378"/>
        <dbReference type="ChEBI" id="CHEBI:30013"/>
        <dbReference type="ChEBI" id="CHEBI:30616"/>
        <dbReference type="ChEBI" id="CHEBI:61977"/>
        <dbReference type="ChEBI" id="CHEBI:456216"/>
        <dbReference type="EC" id="2.7.11.1"/>
    </reaction>
</comment>
<dbReference type="EMBL" id="PGOL01000189">
    <property type="protein sequence ID" value="PKI74966.1"/>
    <property type="molecule type" value="Genomic_DNA"/>
</dbReference>
<dbReference type="InterPro" id="IPR032675">
    <property type="entry name" value="LRR_dom_sf"/>
</dbReference>
<dbReference type="FunFam" id="3.80.10.10:FF:000288">
    <property type="entry name" value="LRR receptor-like serine/threonine-protein kinase EFR"/>
    <property type="match status" value="1"/>
</dbReference>
<evidence type="ECO:0000313" key="23">
    <source>
        <dbReference type="Proteomes" id="UP000233551"/>
    </source>
</evidence>
<keyword evidence="5" id="KW-1003">Cell membrane</keyword>
<dbReference type="Pfam" id="PF08263">
    <property type="entry name" value="LRRNT_2"/>
    <property type="match status" value="1"/>
</dbReference>
<dbReference type="InterPro" id="IPR013210">
    <property type="entry name" value="LRR_N_plant-typ"/>
</dbReference>
<evidence type="ECO:0000256" key="16">
    <source>
        <dbReference type="ARBA" id="ARBA00022989"/>
    </source>
</evidence>
<dbReference type="PROSITE" id="PS50011">
    <property type="entry name" value="PROTEIN_KINASE_DOM"/>
    <property type="match status" value="1"/>
</dbReference>
<evidence type="ECO:0000256" key="12">
    <source>
        <dbReference type="ARBA" id="ARBA00022737"/>
    </source>
</evidence>
<dbReference type="Pfam" id="PF13855">
    <property type="entry name" value="LRR_8"/>
    <property type="match status" value="1"/>
</dbReference>
<sequence>MEVPGGSSCGVSLSIYSITAVMLLSCVLCSAHGIGGNETDRLALLEFRANMVDSLGVMRSWNSSIHFCQWDGITCGRRHQRVTALNLSSQNLLGVISPHIGNLSFLRTLDLQRNSLLSRIPPEVGRLSRLQHLLLNNNSLRGEIPPSLSNCSSLVRIGLGGNMLTGEVPEKLDSLSNLKRLWLQFNNLTGGIPLSFGNLTSLLDFRLNRNNFAGRIPDKIGNLQNMQILFLGRNNFVGTIPSSFFNSSSVEILDVTGNQLEGVLPWDLGFTLPNLAILCLSSNHFTGPIPQSISNLSNLRVFQIPMNNFIGDVPSFKEMSRLVSFEIGYNHLGGRQVDDPNFLCSLTNSTRLEGLFIQNNSFRGIIPNCLGNLPVTLNSLGLSSNALYGSLPGSIGNLINLERLLLDDNSISGIIPSEIGNLRDLKQLRLDGNKFSGQIPQSLGNLLMLTELSMRNNSLRGSIPSSISNCKSLELLDVASNKLSGTIPPVIMSLPALTIYADFSQNNFGGTIPTEVGNLKNLGSLQLSSNNFSGEIPSSLGSCVMLEYLYLQDNMLEGSIPSYLNSLKGIRLFNFSNNRLSGQIPKFLENLPLESLDLSFNEFEGALPEGGIFKNASAVSVGGNEKLCGGLPEFKLPKCNIRETKKTGITDKVRIIVSSVSGLLGIALAVLLLYVFWFRKERKAVDSNCTDNDLWKVSYQGLLKATDGFSSANLIGEGSFGSVFRGVLDKSQTTVAIKVLNLTRHGASKSFMAECEALRNTRHRNLVKVLTACSGTDYQGNDFKALVYQFMVNGSLDEWLHPVATTSEAMEGSPRHLGILQRLNIAVDVGCALDYLHHGGEIPIVHCDLKPSNVLLDDEMVAHVGDFGLVRFLPEVTAELIAAQSSSMGVKGSLGYIAPEYGAGGQISTYGDVYSYGILILEMFTGKRPTNEMFRDGLSLRYFVMASLPEQVLQVVDPVLLPECTEPEQSHNSLRTGKRSGNRLLKIRECLVSLMEMGVACSSESPRDRMTITDVAAALQVIRKKLVGVDANRSKEKEQE</sequence>
<dbReference type="EC" id="2.7.11.1" evidence="4"/>
<evidence type="ECO:0000256" key="6">
    <source>
        <dbReference type="ARBA" id="ARBA00022527"/>
    </source>
</evidence>
<evidence type="ECO:0000313" key="22">
    <source>
        <dbReference type="EMBL" id="PKI74966.1"/>
    </source>
</evidence>
<evidence type="ECO:0000256" key="19">
    <source>
        <dbReference type="ARBA" id="ARBA00023180"/>
    </source>
</evidence>
<reference evidence="22 23" key="1">
    <citation type="submission" date="2017-11" db="EMBL/GenBank/DDBJ databases">
        <title>De-novo sequencing of pomegranate (Punica granatum L.) genome.</title>
        <authorList>
            <person name="Akparov Z."/>
            <person name="Amiraslanov A."/>
            <person name="Hajiyeva S."/>
            <person name="Abbasov M."/>
            <person name="Kaur K."/>
            <person name="Hamwieh A."/>
            <person name="Solovyev V."/>
            <person name="Salamov A."/>
            <person name="Braich B."/>
            <person name="Kosarev P."/>
            <person name="Mahmoud A."/>
            <person name="Hajiyev E."/>
            <person name="Babayeva S."/>
            <person name="Izzatullayeva V."/>
            <person name="Mammadov A."/>
            <person name="Mammadov A."/>
            <person name="Sharifova S."/>
            <person name="Ojaghi J."/>
            <person name="Eynullazada K."/>
            <person name="Bayramov B."/>
            <person name="Abdulazimova A."/>
            <person name="Shahmuradov I."/>
        </authorList>
    </citation>
    <scope>NUCLEOTIDE SEQUENCE [LARGE SCALE GENOMIC DNA]</scope>
    <source>
        <strain evidence="23">cv. AG2017</strain>
        <tissue evidence="22">Leaf</tissue>
    </source>
</reference>
<dbReference type="GO" id="GO:0005524">
    <property type="term" value="F:ATP binding"/>
    <property type="evidence" value="ECO:0007669"/>
    <property type="project" value="UniProtKB-UniRule"/>
</dbReference>
<evidence type="ECO:0000256" key="15">
    <source>
        <dbReference type="ARBA" id="ARBA00022840"/>
    </source>
</evidence>
<dbReference type="FunFam" id="1.10.510.10:FF:000358">
    <property type="entry name" value="Putative leucine-rich repeat receptor-like serine/threonine-protein kinase"/>
    <property type="match status" value="1"/>
</dbReference>
<keyword evidence="9" id="KW-0808">Transferase</keyword>
<keyword evidence="10" id="KW-0812">Transmembrane</keyword>
<dbReference type="Gene3D" id="3.30.200.20">
    <property type="entry name" value="Phosphorylase Kinase, domain 1"/>
    <property type="match status" value="1"/>
</dbReference>
<dbReference type="FunFam" id="3.80.10.10:FF:000383">
    <property type="entry name" value="Leucine-rich repeat receptor protein kinase EMS1"/>
    <property type="match status" value="2"/>
</dbReference>
<dbReference type="FunFam" id="3.30.200.20:FF:000432">
    <property type="entry name" value="LRR receptor-like serine/threonine-protein kinase EFR"/>
    <property type="match status" value="1"/>
</dbReference>
<dbReference type="InterPro" id="IPR001611">
    <property type="entry name" value="Leu-rich_rpt"/>
</dbReference>
<dbReference type="Pfam" id="PF07714">
    <property type="entry name" value="PK_Tyr_Ser-Thr"/>
    <property type="match status" value="1"/>
</dbReference>
<gene>
    <name evidence="22" type="ORF">CRG98_004738</name>
</gene>
<keyword evidence="15" id="KW-0067">ATP-binding</keyword>
<evidence type="ECO:0000256" key="1">
    <source>
        <dbReference type="ARBA" id="ARBA00004162"/>
    </source>
</evidence>
<evidence type="ECO:0000256" key="11">
    <source>
        <dbReference type="ARBA" id="ARBA00022729"/>
    </source>
</evidence>
<dbReference type="Proteomes" id="UP000233551">
    <property type="component" value="Unassembled WGS sequence"/>
</dbReference>
<keyword evidence="23" id="KW-1185">Reference proteome</keyword>
<dbReference type="Gene3D" id="1.10.510.10">
    <property type="entry name" value="Transferase(Phosphotransferase) domain 1"/>
    <property type="match status" value="1"/>
</dbReference>
<evidence type="ECO:0000256" key="7">
    <source>
        <dbReference type="ARBA" id="ARBA00022553"/>
    </source>
</evidence>
<organism evidence="22 23">
    <name type="scientific">Punica granatum</name>
    <name type="common">Pomegranate</name>
    <dbReference type="NCBI Taxonomy" id="22663"/>
    <lineage>
        <taxon>Eukaryota</taxon>
        <taxon>Viridiplantae</taxon>
        <taxon>Streptophyta</taxon>
        <taxon>Embryophyta</taxon>
        <taxon>Tracheophyta</taxon>
        <taxon>Spermatophyta</taxon>
        <taxon>Magnoliopsida</taxon>
        <taxon>eudicotyledons</taxon>
        <taxon>Gunneridae</taxon>
        <taxon>Pentapetalae</taxon>
        <taxon>rosids</taxon>
        <taxon>malvids</taxon>
        <taxon>Myrtales</taxon>
        <taxon>Lythraceae</taxon>
        <taxon>Punica</taxon>
    </lineage>
</organism>
<dbReference type="InterPro" id="IPR008271">
    <property type="entry name" value="Ser/Thr_kinase_AS"/>
</dbReference>
<dbReference type="PANTHER" id="PTHR27008">
    <property type="entry name" value="OS04G0122200 PROTEIN"/>
    <property type="match status" value="1"/>
</dbReference>
<dbReference type="FunFam" id="3.80.10.10:FF:000129">
    <property type="entry name" value="Leucine-rich repeat receptor-like kinase"/>
    <property type="match status" value="1"/>
</dbReference>
<comment type="caution">
    <text evidence="22">The sequence shown here is derived from an EMBL/GenBank/DDBJ whole genome shotgun (WGS) entry which is preliminary data.</text>
</comment>
<keyword evidence="19" id="KW-0325">Glycoprotein</keyword>
<evidence type="ECO:0000256" key="20">
    <source>
        <dbReference type="ARBA" id="ARBA00047899"/>
    </source>
</evidence>
<dbReference type="InterPro" id="IPR003591">
    <property type="entry name" value="Leu-rich_rpt_typical-subtyp"/>
</dbReference>
<keyword evidence="18" id="KW-0675">Receptor</keyword>
<keyword evidence="6" id="KW-0723">Serine/threonine-protein kinase</keyword>
<dbReference type="Gene3D" id="3.80.10.10">
    <property type="entry name" value="Ribonuclease Inhibitor"/>
    <property type="match status" value="4"/>
</dbReference>
<evidence type="ECO:0000256" key="8">
    <source>
        <dbReference type="ARBA" id="ARBA00022614"/>
    </source>
</evidence>